<name>A0AAU7EJF7_9FLAO</name>
<evidence type="ECO:0000256" key="4">
    <source>
        <dbReference type="ARBA" id="ARBA00022729"/>
    </source>
</evidence>
<keyword evidence="3" id="KW-0479">Metal-binding</keyword>
<reference evidence="10" key="1">
    <citation type="submission" date="2024-04" db="EMBL/GenBank/DDBJ databases">
        <title>Mariniflexile litorale, isolated from the shallow sediments of the Sea of Japan.</title>
        <authorList>
            <person name="Romanenko L."/>
            <person name="Isaeva M."/>
        </authorList>
    </citation>
    <scope>NUCLEOTIDE SEQUENCE [LARGE SCALE GENOMIC DNA]</scope>
    <source>
        <strain evidence="10">KMM 9835</strain>
    </source>
</reference>
<evidence type="ECO:0000256" key="8">
    <source>
        <dbReference type="ARBA" id="ARBA00023157"/>
    </source>
</evidence>
<evidence type="ECO:0000313" key="11">
    <source>
        <dbReference type="Proteomes" id="UP001224325"/>
    </source>
</evidence>
<evidence type="ECO:0000313" key="10">
    <source>
        <dbReference type="EMBL" id="XBL15614.1"/>
    </source>
</evidence>
<keyword evidence="6" id="KW-0862">Zinc</keyword>
<dbReference type="EMBL" id="CP155618">
    <property type="protein sequence ID" value="XBL15614.1"/>
    <property type="molecule type" value="Genomic_DNA"/>
</dbReference>
<keyword evidence="7 10" id="KW-0482">Metalloprotease</keyword>
<keyword evidence="4" id="KW-0732">Signal</keyword>
<dbReference type="GO" id="GO:0046872">
    <property type="term" value="F:metal ion binding"/>
    <property type="evidence" value="ECO:0007669"/>
    <property type="project" value="UniProtKB-KW"/>
</dbReference>
<dbReference type="PANTHER" id="PTHR47466:SF1">
    <property type="entry name" value="METALLOPROTEASE MEP1 (AFU_ORTHOLOGUE AFUA_1G07730)-RELATED"/>
    <property type="match status" value="1"/>
</dbReference>
<dbReference type="Proteomes" id="UP001224325">
    <property type="component" value="Chromosome"/>
</dbReference>
<dbReference type="GO" id="GO:0008237">
    <property type="term" value="F:metallopeptidase activity"/>
    <property type="evidence" value="ECO:0007669"/>
    <property type="project" value="UniProtKB-KW"/>
</dbReference>
<keyword evidence="5" id="KW-0378">Hydrolase</keyword>
<evidence type="ECO:0000256" key="2">
    <source>
        <dbReference type="ARBA" id="ARBA00022670"/>
    </source>
</evidence>
<dbReference type="KEGG" id="mlil:QLS71_006245"/>
<dbReference type="InterPro" id="IPR008754">
    <property type="entry name" value="Peptidase_M43"/>
</dbReference>
<dbReference type="InterPro" id="IPR024079">
    <property type="entry name" value="MetalloPept_cat_dom_sf"/>
</dbReference>
<proteinExistence type="inferred from homology"/>
<dbReference type="AlphaFoldDB" id="A0AAU7EJF7"/>
<evidence type="ECO:0000256" key="3">
    <source>
        <dbReference type="ARBA" id="ARBA00022723"/>
    </source>
</evidence>
<evidence type="ECO:0000259" key="9">
    <source>
        <dbReference type="Pfam" id="PF05572"/>
    </source>
</evidence>
<dbReference type="PANTHER" id="PTHR47466">
    <property type="match status" value="1"/>
</dbReference>
<keyword evidence="2" id="KW-0645">Protease</keyword>
<accession>A0AAU7EJF7</accession>
<dbReference type="Gene3D" id="3.40.390.10">
    <property type="entry name" value="Collagenase (Catalytic Domain)"/>
    <property type="match status" value="1"/>
</dbReference>
<sequence>MKFFFVFFFICLKFTYSQNNDSIIDCGKVIKIPIILHLVPSKSHPYITQIITNKRIDEEIEELCNNFTGKNDISSLDPKFKELIGIPNIIFYLSDTILVQQEKKGIIRYTKPLNKNQLKLIKPEKNLNLLIGDWGSSSSVLEENTIPKSVKINYVSIMTENSQTITHEVGHYLGLWHVWGASNCRKIKYPWDIKTDYISDTPEQKNCTDLSRKKECTLLNNEQTPNYNNFMDYSSCRCFFTIEQAEVMRSKIIKYRRNLFENSI</sequence>
<dbReference type="RefSeq" id="WP_308991613.1">
    <property type="nucleotide sequence ID" value="NZ_CP155618.1"/>
</dbReference>
<organism evidence="10 11">
    <name type="scientific">Mariniflexile litorale</name>
    <dbReference type="NCBI Taxonomy" id="3045158"/>
    <lineage>
        <taxon>Bacteria</taxon>
        <taxon>Pseudomonadati</taxon>
        <taxon>Bacteroidota</taxon>
        <taxon>Flavobacteriia</taxon>
        <taxon>Flavobacteriales</taxon>
        <taxon>Flavobacteriaceae</taxon>
        <taxon>Mariniflexile</taxon>
    </lineage>
</organism>
<gene>
    <name evidence="10" type="ORF">QLS71_006245</name>
</gene>
<protein>
    <submittedName>
        <fullName evidence="10">M43 family zinc metalloprotease</fullName>
    </submittedName>
</protein>
<evidence type="ECO:0000256" key="5">
    <source>
        <dbReference type="ARBA" id="ARBA00022801"/>
    </source>
</evidence>
<feature type="domain" description="Peptidase M43 pregnancy-associated plasma-A" evidence="9">
    <location>
        <begin position="154"/>
        <end position="250"/>
    </location>
</feature>
<evidence type="ECO:0000256" key="7">
    <source>
        <dbReference type="ARBA" id="ARBA00023049"/>
    </source>
</evidence>
<keyword evidence="11" id="KW-1185">Reference proteome</keyword>
<dbReference type="GO" id="GO:0006508">
    <property type="term" value="P:proteolysis"/>
    <property type="evidence" value="ECO:0007669"/>
    <property type="project" value="UniProtKB-KW"/>
</dbReference>
<keyword evidence="8" id="KW-1015">Disulfide bond</keyword>
<evidence type="ECO:0000256" key="1">
    <source>
        <dbReference type="ARBA" id="ARBA00008721"/>
    </source>
</evidence>
<evidence type="ECO:0000256" key="6">
    <source>
        <dbReference type="ARBA" id="ARBA00022833"/>
    </source>
</evidence>
<dbReference type="Pfam" id="PF05572">
    <property type="entry name" value="Peptidase_M43"/>
    <property type="match status" value="1"/>
</dbReference>
<comment type="similarity">
    <text evidence="1">Belongs to the peptidase M43B family.</text>
</comment>
<dbReference type="SUPFAM" id="SSF55486">
    <property type="entry name" value="Metalloproteases ('zincins'), catalytic domain"/>
    <property type="match status" value="1"/>
</dbReference>